<dbReference type="AlphaFoldDB" id="A0A811JY09"/>
<evidence type="ECO:0000256" key="1">
    <source>
        <dbReference type="ARBA" id="ARBA00004496"/>
    </source>
</evidence>
<dbReference type="InterPro" id="IPR051373">
    <property type="entry name" value="Lin-28_RNA-binding"/>
</dbReference>
<sequence>MSAANRELNKRLERQKSGKQQEEKPANQFVGSSKIEKQHHHSNVQHEDSARREDEFVKSSRPSTSSQPHSRANQHPDQISAEEKEKLESWIGERWTGRSDWFNVRKGFGFVTSTMEGERGGRKVFIHYKNISEQQFKSIKDNEDVEFTVQYNEKGLCATNLTGIGGSALQGHVVRPIISKNKKNLIKWVLWFM</sequence>
<dbReference type="EMBL" id="CAJFDH010000001">
    <property type="protein sequence ID" value="CAD5207893.1"/>
    <property type="molecule type" value="Genomic_DNA"/>
</dbReference>
<dbReference type="InterPro" id="IPR011129">
    <property type="entry name" value="CSD"/>
</dbReference>
<keyword evidence="2" id="KW-0963">Cytoplasm</keyword>
<organism evidence="5 6">
    <name type="scientific">Bursaphelenchus okinawaensis</name>
    <dbReference type="NCBI Taxonomy" id="465554"/>
    <lineage>
        <taxon>Eukaryota</taxon>
        <taxon>Metazoa</taxon>
        <taxon>Ecdysozoa</taxon>
        <taxon>Nematoda</taxon>
        <taxon>Chromadorea</taxon>
        <taxon>Rhabditida</taxon>
        <taxon>Tylenchina</taxon>
        <taxon>Tylenchomorpha</taxon>
        <taxon>Aphelenchoidea</taxon>
        <taxon>Aphelenchoididae</taxon>
        <taxon>Bursaphelenchus</taxon>
    </lineage>
</organism>
<dbReference type="SUPFAM" id="SSF50249">
    <property type="entry name" value="Nucleic acid-binding proteins"/>
    <property type="match status" value="1"/>
</dbReference>
<evidence type="ECO:0000256" key="3">
    <source>
        <dbReference type="SAM" id="MobiDB-lite"/>
    </source>
</evidence>
<name>A0A811JY09_9BILA</name>
<dbReference type="GO" id="GO:0005634">
    <property type="term" value="C:nucleus"/>
    <property type="evidence" value="ECO:0007669"/>
    <property type="project" value="TreeGrafter"/>
</dbReference>
<feature type="region of interest" description="Disordered" evidence="3">
    <location>
        <begin position="1"/>
        <end position="85"/>
    </location>
</feature>
<dbReference type="GO" id="GO:0031054">
    <property type="term" value="P:pre-miRNA processing"/>
    <property type="evidence" value="ECO:0007669"/>
    <property type="project" value="TreeGrafter"/>
</dbReference>
<comment type="caution">
    <text evidence="5">The sequence shown here is derived from an EMBL/GenBank/DDBJ whole genome shotgun (WGS) entry which is preliminary data.</text>
</comment>
<evidence type="ECO:0000256" key="2">
    <source>
        <dbReference type="ARBA" id="ARBA00022490"/>
    </source>
</evidence>
<dbReference type="GO" id="GO:0005737">
    <property type="term" value="C:cytoplasm"/>
    <property type="evidence" value="ECO:0007669"/>
    <property type="project" value="UniProtKB-SubCell"/>
</dbReference>
<dbReference type="PRINTS" id="PR00050">
    <property type="entry name" value="COLDSHOCK"/>
</dbReference>
<dbReference type="PANTHER" id="PTHR46109:SF1">
    <property type="entry name" value="PROTEIN LIN-28 HOMOLOG"/>
    <property type="match status" value="1"/>
</dbReference>
<dbReference type="PANTHER" id="PTHR46109">
    <property type="entry name" value="PROTEIN LIN-28"/>
    <property type="match status" value="1"/>
</dbReference>
<gene>
    <name evidence="5" type="ORF">BOKJ2_LOCUS2425</name>
</gene>
<evidence type="ECO:0000313" key="6">
    <source>
        <dbReference type="Proteomes" id="UP000614601"/>
    </source>
</evidence>
<dbReference type="InterPro" id="IPR012340">
    <property type="entry name" value="NA-bd_OB-fold"/>
</dbReference>
<dbReference type="Proteomes" id="UP000614601">
    <property type="component" value="Unassembled WGS sequence"/>
</dbReference>
<dbReference type="CDD" id="cd04458">
    <property type="entry name" value="CSP_CDS"/>
    <property type="match status" value="1"/>
</dbReference>
<feature type="compositionally biased region" description="Basic and acidic residues" evidence="3">
    <location>
        <begin position="7"/>
        <end position="25"/>
    </location>
</feature>
<feature type="domain" description="CSD" evidence="4">
    <location>
        <begin position="94"/>
        <end position="163"/>
    </location>
</feature>
<protein>
    <recommendedName>
        <fullName evidence="4">CSD domain-containing protein</fullName>
    </recommendedName>
</protein>
<dbReference type="OrthoDB" id="422005at2759"/>
<feature type="compositionally biased region" description="Basic and acidic residues" evidence="3">
    <location>
        <begin position="44"/>
        <end position="58"/>
    </location>
</feature>
<dbReference type="PROSITE" id="PS51857">
    <property type="entry name" value="CSD_2"/>
    <property type="match status" value="1"/>
</dbReference>
<dbReference type="Proteomes" id="UP000783686">
    <property type="component" value="Unassembled WGS sequence"/>
</dbReference>
<dbReference type="GO" id="GO:0003729">
    <property type="term" value="F:mRNA binding"/>
    <property type="evidence" value="ECO:0007669"/>
    <property type="project" value="TreeGrafter"/>
</dbReference>
<dbReference type="InterPro" id="IPR002059">
    <property type="entry name" value="CSP_DNA-bd"/>
</dbReference>
<accession>A0A811JY09</accession>
<proteinExistence type="predicted"/>
<dbReference type="EMBL" id="CAJFCW020000001">
    <property type="protein sequence ID" value="CAG9086796.1"/>
    <property type="molecule type" value="Genomic_DNA"/>
</dbReference>
<dbReference type="Gene3D" id="2.40.50.140">
    <property type="entry name" value="Nucleic acid-binding proteins"/>
    <property type="match status" value="1"/>
</dbReference>
<feature type="compositionally biased region" description="Low complexity" evidence="3">
    <location>
        <begin position="59"/>
        <end position="71"/>
    </location>
</feature>
<evidence type="ECO:0000259" key="4">
    <source>
        <dbReference type="PROSITE" id="PS51857"/>
    </source>
</evidence>
<comment type="subcellular location">
    <subcellularLocation>
        <location evidence="1">Cytoplasm</location>
    </subcellularLocation>
</comment>
<dbReference type="SMART" id="SM00357">
    <property type="entry name" value="CSP"/>
    <property type="match status" value="1"/>
</dbReference>
<evidence type="ECO:0000313" key="5">
    <source>
        <dbReference type="EMBL" id="CAD5207893.1"/>
    </source>
</evidence>
<reference evidence="5" key="1">
    <citation type="submission" date="2020-09" db="EMBL/GenBank/DDBJ databases">
        <authorList>
            <person name="Kikuchi T."/>
        </authorList>
    </citation>
    <scope>NUCLEOTIDE SEQUENCE</scope>
    <source>
        <strain evidence="5">SH1</strain>
    </source>
</reference>
<dbReference type="Pfam" id="PF00313">
    <property type="entry name" value="CSD"/>
    <property type="match status" value="1"/>
</dbReference>
<keyword evidence="6" id="KW-1185">Reference proteome</keyword>